<keyword evidence="3 6" id="KW-0812">Transmembrane</keyword>
<evidence type="ECO:0000256" key="3">
    <source>
        <dbReference type="ARBA" id="ARBA00022692"/>
    </source>
</evidence>
<dbReference type="EMBL" id="AQPX01000027">
    <property type="protein sequence ID" value="EON70845.1"/>
    <property type="molecule type" value="Genomic_DNA"/>
</dbReference>
<feature type="transmembrane region" description="Helical" evidence="6">
    <location>
        <begin position="21"/>
        <end position="40"/>
    </location>
</feature>
<feature type="transmembrane region" description="Helical" evidence="6">
    <location>
        <begin position="355"/>
        <end position="376"/>
    </location>
</feature>
<evidence type="ECO:0000256" key="4">
    <source>
        <dbReference type="ARBA" id="ARBA00022989"/>
    </source>
</evidence>
<evidence type="ECO:0000313" key="9">
    <source>
        <dbReference type="Proteomes" id="UP000013911"/>
    </source>
</evidence>
<feature type="transmembrane region" description="Helical" evidence="6">
    <location>
        <begin position="436"/>
        <end position="456"/>
    </location>
</feature>
<keyword evidence="5 6" id="KW-0472">Membrane</keyword>
<feature type="transmembrane region" description="Helical" evidence="6">
    <location>
        <begin position="257"/>
        <end position="286"/>
    </location>
</feature>
<dbReference type="OrthoDB" id="2024371at2"/>
<dbReference type="GO" id="GO:0005886">
    <property type="term" value="C:plasma membrane"/>
    <property type="evidence" value="ECO:0007669"/>
    <property type="project" value="UniProtKB-SubCell"/>
</dbReference>
<evidence type="ECO:0000313" key="8">
    <source>
        <dbReference type="EMBL" id="EON70845.1"/>
    </source>
</evidence>
<dbReference type="AlphaFoldDB" id="R7Z9K7"/>
<evidence type="ECO:0000256" key="6">
    <source>
        <dbReference type="SAM" id="Phobius"/>
    </source>
</evidence>
<comment type="subcellular location">
    <subcellularLocation>
        <location evidence="1">Cell membrane</location>
        <topology evidence="1">Multi-pass membrane protein</topology>
    </subcellularLocation>
</comment>
<evidence type="ECO:0000256" key="2">
    <source>
        <dbReference type="ARBA" id="ARBA00022475"/>
    </source>
</evidence>
<dbReference type="PANTHER" id="PTHR30287">
    <property type="entry name" value="MEMBRANE COMPONENT OF PREDICTED ABC SUPERFAMILY METABOLITE UPTAKE TRANSPORTER"/>
    <property type="match status" value="1"/>
</dbReference>
<dbReference type="Proteomes" id="UP000013911">
    <property type="component" value="Unassembled WGS sequence"/>
</dbReference>
<feature type="domain" description="ABC3 transporter permease C-terminal" evidence="7">
    <location>
        <begin position="668"/>
        <end position="788"/>
    </location>
</feature>
<gene>
    <name evidence="8" type="ORF">H131_19257</name>
</gene>
<evidence type="ECO:0000256" key="1">
    <source>
        <dbReference type="ARBA" id="ARBA00004651"/>
    </source>
</evidence>
<dbReference type="HOGENOM" id="CLU_350493_0_0_9"/>
<protein>
    <recommendedName>
        <fullName evidence="7">ABC3 transporter permease C-terminal domain-containing protein</fullName>
    </recommendedName>
</protein>
<name>R7Z9K7_LYSSH</name>
<comment type="caution">
    <text evidence="8">The sequence shown here is derived from an EMBL/GenBank/DDBJ whole genome shotgun (WGS) entry which is preliminary data.</text>
</comment>
<reference evidence="8 9" key="1">
    <citation type="submission" date="2013-04" db="EMBL/GenBank/DDBJ databases">
        <title>Draft genome of the heavy metal tolerant bacterium Lysinibacillus sphaericus strain OT4b.31.</title>
        <authorList>
            <person name="Pena-Montenegro T.D."/>
            <person name="Dussan J."/>
        </authorList>
    </citation>
    <scope>NUCLEOTIDE SEQUENCE [LARGE SCALE GENOMIC DNA]</scope>
    <source>
        <strain evidence="8 9">OT4b.31</strain>
    </source>
</reference>
<feature type="domain" description="ABC3 transporter permease C-terminal" evidence="7">
    <location>
        <begin position="264"/>
        <end position="385"/>
    </location>
</feature>
<evidence type="ECO:0000259" key="7">
    <source>
        <dbReference type="Pfam" id="PF02687"/>
    </source>
</evidence>
<keyword evidence="4 6" id="KW-1133">Transmembrane helix</keyword>
<dbReference type="PATRIC" id="fig|1285586.5.peg.4014"/>
<feature type="transmembrane region" description="Helical" evidence="6">
    <location>
        <begin position="658"/>
        <end position="684"/>
    </location>
</feature>
<feature type="transmembrane region" description="Helical" evidence="6">
    <location>
        <begin position="306"/>
        <end position="335"/>
    </location>
</feature>
<feature type="transmembrane region" description="Helical" evidence="6">
    <location>
        <begin position="713"/>
        <end position="736"/>
    </location>
</feature>
<organism evidence="8 9">
    <name type="scientific">Lysinibacillus sphaericus OT4b.31</name>
    <dbReference type="NCBI Taxonomy" id="1285586"/>
    <lineage>
        <taxon>Bacteria</taxon>
        <taxon>Bacillati</taxon>
        <taxon>Bacillota</taxon>
        <taxon>Bacilli</taxon>
        <taxon>Bacillales</taxon>
        <taxon>Bacillaceae</taxon>
        <taxon>Lysinibacillus</taxon>
    </lineage>
</organism>
<accession>R7Z9K7</accession>
<dbReference type="InterPro" id="IPR038766">
    <property type="entry name" value="Membrane_comp_ABC_pdt"/>
</dbReference>
<dbReference type="RefSeq" id="WP_010860758.1">
    <property type="nucleotide sequence ID" value="NZ_KB933402.1"/>
</dbReference>
<keyword evidence="2" id="KW-1003">Cell membrane</keyword>
<dbReference type="Pfam" id="PF02687">
    <property type="entry name" value="FtsX"/>
    <property type="match status" value="2"/>
</dbReference>
<dbReference type="eggNOG" id="COG0577">
    <property type="taxonomic scope" value="Bacteria"/>
</dbReference>
<dbReference type="InterPro" id="IPR003838">
    <property type="entry name" value="ABC3_permease_C"/>
</dbReference>
<evidence type="ECO:0000256" key="5">
    <source>
        <dbReference type="ARBA" id="ARBA00023136"/>
    </source>
</evidence>
<sequence length="794" mass="88316">MYAITTLCIAHIRKRKIQNTLIAILIMLSTLLLVTSVTIINNTHNMFEKAHQESKGAHQVLTMGDDIHNPVIANRWWQQQHGVTASQLIPYRNLSGIKFNGTEIPNLYLLMMNTPKTPLVIDQLVFSQGEKKSFPEQGTIWIPTSMATTSGIALGDSVEFQSDEISFKLCVSAIVIDMPYGGPFTTNARIWMNEQDYKVQFATMTGTDQYMMALRFDDYQQSAKYWMAFEQYLQSPYLESKMDYEEIAAFYLIINKIIGFMMIVLGIAMLFISLFIIGFSISDAILSNYKTIGVIKSLGLTSKGIIATYVLQYGLLSVLAIIPGLLASHILSRIIIESSLAFLKAGNHLAIIQNWSTNILLGLMLLTIIIITAFFCSNKARHVEPVQAIKYGMAERTNSKMNRRLNKSNRILHVIELPIQLKLALKNMTRNVKSSILIILLTSLTCAILVFSVVILNSFVAIKQTSPAWGYDSSNIAVTVFNKAAFSKESFEKQIHTDGRIKNYAWLDQLTGVVPNDTQQPLNISINVVEGSYDDLGYENILGHNPSNKNEIAIGVNVARTLNKSLGDVIDVYIQGQQHSLIITGIYQSIANMSNSARITAKVIEVYNVHYSASEITMINLQNEMLADQVVDDLNQKFTDSISAVTQQTLLDSVFKEVITVLIIPLSIMGIVLMTVTCIIIFSVSRINVRKESSTYGIYKALGMTSNNIRWSITFGVLILSISGALLGIFFGIKLIPLALKNIILEYGLIELPLVIHWPLSMAVASLSIVASCIGCWLSTKVIAKTSPRILLVE</sequence>
<feature type="transmembrane region" description="Helical" evidence="6">
    <location>
        <begin position="756"/>
        <end position="779"/>
    </location>
</feature>
<proteinExistence type="predicted"/>
<dbReference type="PANTHER" id="PTHR30287:SF2">
    <property type="entry name" value="BLL1001 PROTEIN"/>
    <property type="match status" value="1"/>
</dbReference>